<evidence type="ECO:0000256" key="2">
    <source>
        <dbReference type="ARBA" id="ARBA00023015"/>
    </source>
</evidence>
<evidence type="ECO:0000256" key="4">
    <source>
        <dbReference type="SAM" id="MobiDB-lite"/>
    </source>
</evidence>
<keyword evidence="1" id="KW-0678">Repressor</keyword>
<dbReference type="InterPro" id="IPR040356">
    <property type="entry name" value="SPEAR"/>
</dbReference>
<feature type="compositionally biased region" description="Low complexity" evidence="4">
    <location>
        <begin position="93"/>
        <end position="115"/>
    </location>
</feature>
<dbReference type="GO" id="GO:0003700">
    <property type="term" value="F:DNA-binding transcription factor activity"/>
    <property type="evidence" value="ECO:0007669"/>
    <property type="project" value="InterPro"/>
</dbReference>
<feature type="compositionally biased region" description="Basic residues" evidence="4">
    <location>
        <begin position="27"/>
        <end position="37"/>
    </location>
</feature>
<evidence type="ECO:0000256" key="3">
    <source>
        <dbReference type="ARBA" id="ARBA00023163"/>
    </source>
</evidence>
<feature type="region of interest" description="Disordered" evidence="4">
    <location>
        <begin position="1"/>
        <end position="43"/>
    </location>
</feature>
<protein>
    <submittedName>
        <fullName evidence="5">SPOROCYTELESS-like EAR-containing protein 2</fullName>
    </submittedName>
</protein>
<dbReference type="PANTHER" id="PTHR33388:SF1">
    <property type="entry name" value="PROTEIN SPEAR2"/>
    <property type="match status" value="1"/>
</dbReference>
<sequence length="433" mass="46775">MALEDHSQKGSNSASSIAGGDGNLARSSKKQKPKKVPQRGLGVAQLEKIRLEEQQKKDAAAILPSSPSTILSQTKSPYFSVPFPGYHNPPNHPSSSCSSSSIPFSSDHSSSSSMLRPPPLLQNVDGVGTDTAPFTNSIGWSPVPLQGNANGVPKLWSPCEYNLEKESSGVDPGLACRSNLIVPYELNPIWPLPSLIQKAQQCQRAYSMVNASSATSASSSSSTQSSSLLNNFQIEPPSNQSYYSNYTSPWPEEEKMVGFKRSYPFSLDNSSGPLFDCKFPPLVHHPINKSSEQASHCNGGSVYLESGNQIFRDSLTCPTSMSELYSKQSNRESGSSNRDFLTLAPPTISNIKHISPANLGYNNHEYPDFESPPYQVSTEDSIIKQGPSQSNQQQPYFSFFPPAAKQIDPAASSSVSNCNVGEVGEGVDLNLKL</sequence>
<evidence type="ECO:0000256" key="1">
    <source>
        <dbReference type="ARBA" id="ARBA00022491"/>
    </source>
</evidence>
<dbReference type="EMBL" id="MH604952">
    <property type="protein sequence ID" value="QBL95707.1"/>
    <property type="molecule type" value="mRNA"/>
</dbReference>
<proteinExistence type="evidence at transcript level"/>
<evidence type="ECO:0000313" key="5">
    <source>
        <dbReference type="EMBL" id="QBL95707.1"/>
    </source>
</evidence>
<keyword evidence="3" id="KW-0804">Transcription</keyword>
<dbReference type="AlphaFoldDB" id="A0A482CP97"/>
<gene>
    <name evidence="5" type="primary">SPEAR2</name>
</gene>
<accession>A0A482CP97</accession>
<keyword evidence="2" id="KW-0805">Transcription regulation</keyword>
<feature type="region of interest" description="Disordered" evidence="4">
    <location>
        <begin position="90"/>
        <end position="128"/>
    </location>
</feature>
<reference evidence="5" key="1">
    <citation type="submission" date="2018-07" db="EMBL/GenBank/DDBJ databases">
        <authorList>
            <person name="Chen G.H."/>
        </authorList>
    </citation>
    <scope>NUCLEOTIDE SEQUENCE</scope>
</reference>
<organism evidence="5">
    <name type="scientific">Carica papaya</name>
    <name type="common">Papaya</name>
    <dbReference type="NCBI Taxonomy" id="3649"/>
    <lineage>
        <taxon>Eukaryota</taxon>
        <taxon>Viridiplantae</taxon>
        <taxon>Streptophyta</taxon>
        <taxon>Embryophyta</taxon>
        <taxon>Tracheophyta</taxon>
        <taxon>Spermatophyta</taxon>
        <taxon>Magnoliopsida</taxon>
        <taxon>eudicotyledons</taxon>
        <taxon>Gunneridae</taxon>
        <taxon>Pentapetalae</taxon>
        <taxon>rosids</taxon>
        <taxon>malvids</taxon>
        <taxon>Brassicales</taxon>
        <taxon>Caricaceae</taxon>
        <taxon>Carica</taxon>
    </lineage>
</organism>
<name>A0A482CP97_CARPA</name>
<dbReference type="PANTHER" id="PTHR33388">
    <property type="entry name" value="OS01G0212500 PROTEIN"/>
    <property type="match status" value="1"/>
</dbReference>